<protein>
    <submittedName>
        <fullName evidence="1">Uncharacterized protein</fullName>
    </submittedName>
</protein>
<proteinExistence type="predicted"/>
<name>A0A4C1ZME6_EUMVA</name>
<reference evidence="1 2" key="1">
    <citation type="journal article" date="2019" name="Commun. Biol.">
        <title>The bagworm genome reveals a unique fibroin gene that provides high tensile strength.</title>
        <authorList>
            <person name="Kono N."/>
            <person name="Nakamura H."/>
            <person name="Ohtoshi R."/>
            <person name="Tomita M."/>
            <person name="Numata K."/>
            <person name="Arakawa K."/>
        </authorList>
    </citation>
    <scope>NUCLEOTIDE SEQUENCE [LARGE SCALE GENOMIC DNA]</scope>
</reference>
<gene>
    <name evidence="1" type="ORF">EVAR_64706_1</name>
</gene>
<comment type="caution">
    <text evidence="1">The sequence shown here is derived from an EMBL/GenBank/DDBJ whole genome shotgun (WGS) entry which is preliminary data.</text>
</comment>
<dbReference type="Proteomes" id="UP000299102">
    <property type="component" value="Unassembled WGS sequence"/>
</dbReference>
<organism evidence="1 2">
    <name type="scientific">Eumeta variegata</name>
    <name type="common">Bagworm moth</name>
    <name type="synonym">Eumeta japonica</name>
    <dbReference type="NCBI Taxonomy" id="151549"/>
    <lineage>
        <taxon>Eukaryota</taxon>
        <taxon>Metazoa</taxon>
        <taxon>Ecdysozoa</taxon>
        <taxon>Arthropoda</taxon>
        <taxon>Hexapoda</taxon>
        <taxon>Insecta</taxon>
        <taxon>Pterygota</taxon>
        <taxon>Neoptera</taxon>
        <taxon>Endopterygota</taxon>
        <taxon>Lepidoptera</taxon>
        <taxon>Glossata</taxon>
        <taxon>Ditrysia</taxon>
        <taxon>Tineoidea</taxon>
        <taxon>Psychidae</taxon>
        <taxon>Oiketicinae</taxon>
        <taxon>Eumeta</taxon>
    </lineage>
</organism>
<dbReference type="EMBL" id="BGZK01001973">
    <property type="protein sequence ID" value="GBP89070.1"/>
    <property type="molecule type" value="Genomic_DNA"/>
</dbReference>
<evidence type="ECO:0000313" key="2">
    <source>
        <dbReference type="Proteomes" id="UP000299102"/>
    </source>
</evidence>
<sequence length="136" mass="15360">MRVGATIHVGVYLGRRMRRRMTGDKMSSWDPNIRVGPCFCPRFLQLDAVANRGIGIAAGREAETAIGNRTEIENRIEVRTECGARVRIKRVTETEIRDSTETRTDANWIGIDDKIVQYKNEGAYSMSTRAKPQTES</sequence>
<accession>A0A4C1ZME6</accession>
<dbReference type="OrthoDB" id="284854at2759"/>
<keyword evidence="2" id="KW-1185">Reference proteome</keyword>
<dbReference type="AlphaFoldDB" id="A0A4C1ZME6"/>
<evidence type="ECO:0000313" key="1">
    <source>
        <dbReference type="EMBL" id="GBP89070.1"/>
    </source>
</evidence>